<keyword evidence="15" id="KW-0175">Coiled coil</keyword>
<dbReference type="GO" id="GO:0005886">
    <property type="term" value="C:plasma membrane"/>
    <property type="evidence" value="ECO:0007669"/>
    <property type="project" value="UniProtKB-SubCell"/>
</dbReference>
<keyword evidence="6 13" id="KW-0375">Hydrogen ion transport</keyword>
<comment type="function">
    <text evidence="13">Component of the F(0) channel, it forms part of the peripheral stalk, linking F(1) to F(0).</text>
</comment>
<evidence type="ECO:0000256" key="2">
    <source>
        <dbReference type="ARBA" id="ARBA00022448"/>
    </source>
</evidence>
<dbReference type="GO" id="GO:0012505">
    <property type="term" value="C:endomembrane system"/>
    <property type="evidence" value="ECO:0007669"/>
    <property type="project" value="UniProtKB-SubCell"/>
</dbReference>
<dbReference type="NCBIfam" id="TIGR01144">
    <property type="entry name" value="ATP_synt_b"/>
    <property type="match status" value="1"/>
</dbReference>
<evidence type="ECO:0000256" key="8">
    <source>
        <dbReference type="ARBA" id="ARBA00023065"/>
    </source>
</evidence>
<organism evidence="16 17">
    <name type="scientific">Allofournierella massiliensis</name>
    <dbReference type="NCBI Taxonomy" id="1650663"/>
    <lineage>
        <taxon>Bacteria</taxon>
        <taxon>Bacillati</taxon>
        <taxon>Bacillota</taxon>
        <taxon>Clostridia</taxon>
        <taxon>Eubacteriales</taxon>
        <taxon>Oscillospiraceae</taxon>
        <taxon>Allofournierella</taxon>
    </lineage>
</organism>
<evidence type="ECO:0000256" key="14">
    <source>
        <dbReference type="RuleBase" id="RU003848"/>
    </source>
</evidence>
<evidence type="ECO:0000256" key="13">
    <source>
        <dbReference type="HAMAP-Rule" id="MF_01398"/>
    </source>
</evidence>
<dbReference type="GO" id="GO:0046933">
    <property type="term" value="F:proton-transporting ATP synthase activity, rotational mechanism"/>
    <property type="evidence" value="ECO:0007669"/>
    <property type="project" value="UniProtKB-UniRule"/>
</dbReference>
<name>A0A4R1QQT9_9FIRM</name>
<evidence type="ECO:0000256" key="3">
    <source>
        <dbReference type="ARBA" id="ARBA00022475"/>
    </source>
</evidence>
<sequence length="168" mass="18941">MQQFKDLVTLTPWHMIFMLGNLLILTLLVKHFLFKPVQKILNERQRRADALIADAKQAKEQAEAMQAEYEKSLAGAKEEAARLLNQASQTAARNSEETLNAARAQAAEIKRKAGEEIEQQRKKALNEVKDEIGGMAMAIASKVVEREIQEKDHQQLIDEFIEKVGDAS</sequence>
<dbReference type="GeneID" id="97381092"/>
<feature type="transmembrane region" description="Helical" evidence="13">
    <location>
        <begin position="12"/>
        <end position="34"/>
    </location>
</feature>
<dbReference type="PANTHER" id="PTHR33445:SF1">
    <property type="entry name" value="ATP SYNTHASE SUBUNIT B"/>
    <property type="match status" value="1"/>
</dbReference>
<evidence type="ECO:0000256" key="5">
    <source>
        <dbReference type="ARBA" id="ARBA00022692"/>
    </source>
</evidence>
<comment type="function">
    <text evidence="11 13">F(1)F(0) ATP synthase produces ATP from ADP in the presence of a proton or sodium gradient. F-type ATPases consist of two structural domains, F(1) containing the extramembraneous catalytic core and F(0) containing the membrane proton channel, linked together by a central stalk and a peripheral stalk. During catalysis, ATP synthesis in the catalytic domain of F(1) is coupled via a rotary mechanism of the central stalk subunits to proton translocation.</text>
</comment>
<keyword evidence="8 13" id="KW-0406">Ion transport</keyword>
<evidence type="ECO:0000256" key="15">
    <source>
        <dbReference type="SAM" id="Coils"/>
    </source>
</evidence>
<feature type="coiled-coil region" evidence="15">
    <location>
        <begin position="41"/>
        <end position="123"/>
    </location>
</feature>
<dbReference type="AlphaFoldDB" id="A0A4R1QQT9"/>
<evidence type="ECO:0000256" key="9">
    <source>
        <dbReference type="ARBA" id="ARBA00023136"/>
    </source>
</evidence>
<dbReference type="InterPro" id="IPR028987">
    <property type="entry name" value="ATP_synth_B-like_membr_sf"/>
</dbReference>
<keyword evidence="5 13" id="KW-0812">Transmembrane</keyword>
<dbReference type="Pfam" id="PF00430">
    <property type="entry name" value="ATP-synt_B"/>
    <property type="match status" value="1"/>
</dbReference>
<dbReference type="CDD" id="cd06503">
    <property type="entry name" value="ATP-synt_Fo_b"/>
    <property type="match status" value="1"/>
</dbReference>
<evidence type="ECO:0000256" key="4">
    <source>
        <dbReference type="ARBA" id="ARBA00022547"/>
    </source>
</evidence>
<evidence type="ECO:0000256" key="11">
    <source>
        <dbReference type="ARBA" id="ARBA00025198"/>
    </source>
</evidence>
<dbReference type="RefSeq" id="WP_242868316.1">
    <property type="nucleotide sequence ID" value="NZ_CABKVM010000014.1"/>
</dbReference>
<protein>
    <recommendedName>
        <fullName evidence="13">ATP synthase subunit b</fullName>
    </recommendedName>
    <alternativeName>
        <fullName evidence="13">ATP synthase F(0) sector subunit b</fullName>
    </alternativeName>
    <alternativeName>
        <fullName evidence="13">ATPase subunit I</fullName>
    </alternativeName>
    <alternativeName>
        <fullName evidence="13">F-type ATPase subunit b</fullName>
        <shortName evidence="13">F-ATPase subunit b</shortName>
    </alternativeName>
</protein>
<evidence type="ECO:0000313" key="16">
    <source>
        <dbReference type="EMBL" id="TCL56138.1"/>
    </source>
</evidence>
<comment type="subcellular location">
    <subcellularLocation>
        <location evidence="13">Cell membrane</location>
        <topology evidence="13">Single-pass membrane protein</topology>
    </subcellularLocation>
    <subcellularLocation>
        <location evidence="12">Endomembrane system</location>
        <topology evidence="12">Single-pass membrane protein</topology>
    </subcellularLocation>
</comment>
<proteinExistence type="inferred from homology"/>
<keyword evidence="10 13" id="KW-0066">ATP synthesis</keyword>
<evidence type="ECO:0000256" key="7">
    <source>
        <dbReference type="ARBA" id="ARBA00022989"/>
    </source>
</evidence>
<comment type="subunit">
    <text evidence="13">F-type ATPases have 2 components, F(1) - the catalytic core - and F(0) - the membrane proton channel. F(1) has five subunits: alpha(3), beta(3), gamma(1), delta(1), epsilon(1). F(0) has three main subunits: a(1), b(2) and c(10-14). The alpha and beta chains form an alternating ring which encloses part of the gamma chain. F(1) is attached to F(0) by a central stalk formed by the gamma and epsilon chains, while a peripheral stalk is formed by the delta and b chains.</text>
</comment>
<evidence type="ECO:0000256" key="12">
    <source>
        <dbReference type="ARBA" id="ARBA00037847"/>
    </source>
</evidence>
<evidence type="ECO:0000256" key="10">
    <source>
        <dbReference type="ARBA" id="ARBA00023310"/>
    </source>
</evidence>
<keyword evidence="4 13" id="KW-0138">CF(0)</keyword>
<dbReference type="InterPro" id="IPR050059">
    <property type="entry name" value="ATP_synthase_B_chain"/>
</dbReference>
<accession>A0A4R1QQT9</accession>
<dbReference type="HAMAP" id="MF_01398">
    <property type="entry name" value="ATP_synth_b_bprime"/>
    <property type="match status" value="1"/>
</dbReference>
<gene>
    <name evidence="13" type="primary">atpF</name>
    <name evidence="16" type="ORF">EDD77_11492</name>
</gene>
<keyword evidence="7 13" id="KW-1133">Transmembrane helix</keyword>
<keyword evidence="3 13" id="KW-1003">Cell membrane</keyword>
<dbReference type="STRING" id="1650663.GCA_001486665_00981"/>
<dbReference type="GO" id="GO:0045259">
    <property type="term" value="C:proton-transporting ATP synthase complex"/>
    <property type="evidence" value="ECO:0007669"/>
    <property type="project" value="UniProtKB-KW"/>
</dbReference>
<dbReference type="Proteomes" id="UP000295184">
    <property type="component" value="Unassembled WGS sequence"/>
</dbReference>
<dbReference type="GO" id="GO:0046961">
    <property type="term" value="F:proton-transporting ATPase activity, rotational mechanism"/>
    <property type="evidence" value="ECO:0007669"/>
    <property type="project" value="TreeGrafter"/>
</dbReference>
<dbReference type="PANTHER" id="PTHR33445">
    <property type="entry name" value="ATP SYNTHASE SUBUNIT B', CHLOROPLASTIC"/>
    <property type="match status" value="1"/>
</dbReference>
<reference evidence="16 17" key="1">
    <citation type="submission" date="2019-03" db="EMBL/GenBank/DDBJ databases">
        <title>Genomic Encyclopedia of Type Strains, Phase IV (KMG-IV): sequencing the most valuable type-strain genomes for metagenomic binning, comparative biology and taxonomic classification.</title>
        <authorList>
            <person name="Goeker M."/>
        </authorList>
    </citation>
    <scope>NUCLEOTIDE SEQUENCE [LARGE SCALE GENOMIC DNA]</scope>
    <source>
        <strain evidence="16 17">DSM 100451</strain>
    </source>
</reference>
<keyword evidence="9 13" id="KW-0472">Membrane</keyword>
<evidence type="ECO:0000256" key="1">
    <source>
        <dbReference type="ARBA" id="ARBA00005513"/>
    </source>
</evidence>
<dbReference type="SUPFAM" id="SSF81573">
    <property type="entry name" value="F1F0 ATP synthase subunit B, membrane domain"/>
    <property type="match status" value="1"/>
</dbReference>
<evidence type="ECO:0000313" key="17">
    <source>
        <dbReference type="Proteomes" id="UP000295184"/>
    </source>
</evidence>
<comment type="caution">
    <text evidence="16">The sequence shown here is derived from an EMBL/GenBank/DDBJ whole genome shotgun (WGS) entry which is preliminary data.</text>
</comment>
<keyword evidence="2 13" id="KW-0813">Transport</keyword>
<dbReference type="EMBL" id="SLUM01000014">
    <property type="protein sequence ID" value="TCL56138.1"/>
    <property type="molecule type" value="Genomic_DNA"/>
</dbReference>
<dbReference type="InterPro" id="IPR002146">
    <property type="entry name" value="ATP_synth_b/b'su_bac/chlpt"/>
</dbReference>
<evidence type="ECO:0000256" key="6">
    <source>
        <dbReference type="ARBA" id="ARBA00022781"/>
    </source>
</evidence>
<comment type="similarity">
    <text evidence="1 13 14">Belongs to the ATPase B chain family.</text>
</comment>
<dbReference type="InterPro" id="IPR005864">
    <property type="entry name" value="ATP_synth_F0_bsu_bac"/>
</dbReference>